<dbReference type="RefSeq" id="WP_200341649.1">
    <property type="nucleotide sequence ID" value="NZ_NRRL01000045.1"/>
</dbReference>
<dbReference type="InterPro" id="IPR006037">
    <property type="entry name" value="RCK_C"/>
</dbReference>
<evidence type="ECO:0000256" key="3">
    <source>
        <dbReference type="ARBA" id="ARBA00022692"/>
    </source>
</evidence>
<dbReference type="Pfam" id="PF02080">
    <property type="entry name" value="TrkA_C"/>
    <property type="match status" value="2"/>
</dbReference>
<sequence length="593" mass="62926">MTSQQLMLFAILLGALVLFAWGRWRYDVIAVGALMASVLVGVVPEDKAFEGFGHPAVITVAAVLVLSRSLRNSGLIEWVTRALNPATGRPTTHIMALSSLTSTCSAFMNNVGAMALVLPVALQSAHRAGRAASQILMPLSFASLLGGLVTLIGTPPNIIISSYRAEEMGSPFGMFDFTPVGLGVAVAGILFVSLIGWRLLPTERQGQTEGSKSLFQVEDYITEVRLPEDSPYVGRRLVDLETAAQGDIAIVALIRRKDRMLAPSGYLRLQAGDILLVEGDTNALERVVKQAGMVMVGEAELSAENLRSERVGMVEVVVTPGSRLEGRTARSLRLHTRYGLNLLGVARQGQPITERLGSVRLVAGDVLLLQGERESMPEAFQSLGCLPLAERELPLGRRAASPGAPIIFASAIGLVAFGVLPAHIAFVLAVLVQVLLGEISVREIYEAVEWPIIVLLGAMLPVGQALETTGGTAVIADPILALAGVLPDWGILALLMITTMLLSDIMNNAATAVLMAPIGVSVAEGLSASVDPFLMGVAIAASSTYLTPIGHQSNLLVMGPGGYKFGDYWRMGLPLDAIILVVSVPLITWVWPL</sequence>
<keyword evidence="4" id="KW-0677">Repeat</keyword>
<dbReference type="Gene3D" id="3.30.70.1450">
    <property type="entry name" value="Regulator of K+ conductance, C-terminal domain"/>
    <property type="match status" value="2"/>
</dbReference>
<evidence type="ECO:0000256" key="6">
    <source>
        <dbReference type="ARBA" id="ARBA00023136"/>
    </source>
</evidence>
<feature type="domain" description="RCK C-terminal" evidence="8">
    <location>
        <begin position="301"/>
        <end position="386"/>
    </location>
</feature>
<evidence type="ECO:0000256" key="2">
    <source>
        <dbReference type="ARBA" id="ARBA00022448"/>
    </source>
</evidence>
<feature type="transmembrane region" description="Helical" evidence="7">
    <location>
        <begin position="180"/>
        <end position="200"/>
    </location>
</feature>
<evidence type="ECO:0000313" key="10">
    <source>
        <dbReference type="Proteomes" id="UP001296873"/>
    </source>
</evidence>
<keyword evidence="3 7" id="KW-0812">Transmembrane</keyword>
<reference evidence="9 10" key="1">
    <citation type="journal article" date="2020" name="Microorganisms">
        <title>Osmotic Adaptation and Compatible Solute Biosynthesis of Phototrophic Bacteria as Revealed from Genome Analyses.</title>
        <authorList>
            <person name="Imhoff J.F."/>
            <person name="Rahn T."/>
            <person name="Kunzel S."/>
            <person name="Keller A."/>
            <person name="Neulinger S.C."/>
        </authorList>
    </citation>
    <scope>NUCLEOTIDE SEQUENCE [LARGE SCALE GENOMIC DNA]</scope>
    <source>
        <strain evidence="9 10">DSM 9895</strain>
    </source>
</reference>
<dbReference type="PROSITE" id="PS01271">
    <property type="entry name" value="NA_SULFATE"/>
    <property type="match status" value="1"/>
</dbReference>
<dbReference type="Proteomes" id="UP001296873">
    <property type="component" value="Unassembled WGS sequence"/>
</dbReference>
<keyword evidence="5 7" id="KW-1133">Transmembrane helix</keyword>
<dbReference type="PANTHER" id="PTHR43652:SF2">
    <property type="entry name" value="BASIC AMINO ACID ANTIPORTER YFCC-RELATED"/>
    <property type="match status" value="1"/>
</dbReference>
<feature type="domain" description="RCK C-terminal" evidence="8">
    <location>
        <begin position="209"/>
        <end position="293"/>
    </location>
</feature>
<dbReference type="InterPro" id="IPR036721">
    <property type="entry name" value="RCK_C_sf"/>
</dbReference>
<evidence type="ECO:0000256" key="1">
    <source>
        <dbReference type="ARBA" id="ARBA00004141"/>
    </source>
</evidence>
<evidence type="ECO:0000313" key="9">
    <source>
        <dbReference type="EMBL" id="MBK1669318.1"/>
    </source>
</evidence>
<evidence type="ECO:0000256" key="7">
    <source>
        <dbReference type="SAM" id="Phobius"/>
    </source>
</evidence>
<dbReference type="InterPro" id="IPR004680">
    <property type="entry name" value="Cit_transptr-like_dom"/>
</dbReference>
<dbReference type="PANTHER" id="PTHR43652">
    <property type="entry name" value="BASIC AMINO ACID ANTIPORTER YFCC-RELATED"/>
    <property type="match status" value="1"/>
</dbReference>
<keyword evidence="6 7" id="KW-0472">Membrane</keyword>
<dbReference type="CDD" id="cd01115">
    <property type="entry name" value="SLC13_permease"/>
    <property type="match status" value="1"/>
</dbReference>
<dbReference type="EMBL" id="NRRL01000045">
    <property type="protein sequence ID" value="MBK1669318.1"/>
    <property type="molecule type" value="Genomic_DNA"/>
</dbReference>
<feature type="transmembrane region" description="Helical" evidence="7">
    <location>
        <begin position="571"/>
        <end position="591"/>
    </location>
</feature>
<comment type="subcellular location">
    <subcellularLocation>
        <location evidence="1">Membrane</location>
        <topology evidence="1">Multi-pass membrane protein</topology>
    </subcellularLocation>
</comment>
<gene>
    <name evidence="9" type="ORF">CKO28_14870</name>
</gene>
<protein>
    <submittedName>
        <fullName evidence="9">SLC13 family permease</fullName>
    </submittedName>
</protein>
<evidence type="ECO:0000256" key="4">
    <source>
        <dbReference type="ARBA" id="ARBA00022737"/>
    </source>
</evidence>
<dbReference type="PROSITE" id="PS51202">
    <property type="entry name" value="RCK_C"/>
    <property type="match status" value="2"/>
</dbReference>
<evidence type="ECO:0000256" key="5">
    <source>
        <dbReference type="ARBA" id="ARBA00022989"/>
    </source>
</evidence>
<dbReference type="InterPro" id="IPR051679">
    <property type="entry name" value="DASS-Related_Transporters"/>
</dbReference>
<keyword evidence="10" id="KW-1185">Reference proteome</keyword>
<dbReference type="Pfam" id="PF03600">
    <property type="entry name" value="CitMHS"/>
    <property type="match status" value="1"/>
</dbReference>
<evidence type="ECO:0000259" key="8">
    <source>
        <dbReference type="PROSITE" id="PS51202"/>
    </source>
</evidence>
<name>A0ABS1DII3_9PROT</name>
<keyword evidence="2" id="KW-0813">Transport</keyword>
<feature type="transmembrane region" description="Helical" evidence="7">
    <location>
        <begin position="135"/>
        <end position="160"/>
    </location>
</feature>
<feature type="transmembrane region" description="Helical" evidence="7">
    <location>
        <begin position="478"/>
        <end position="502"/>
    </location>
</feature>
<accession>A0ABS1DII3</accession>
<dbReference type="InterPro" id="IPR031312">
    <property type="entry name" value="Na/sul_symport_CS"/>
</dbReference>
<proteinExistence type="predicted"/>
<feature type="transmembrane region" description="Helical" evidence="7">
    <location>
        <begin position="448"/>
        <end position="466"/>
    </location>
</feature>
<feature type="transmembrane region" description="Helical" evidence="7">
    <location>
        <begin position="406"/>
        <end position="436"/>
    </location>
</feature>
<dbReference type="SUPFAM" id="SSF116726">
    <property type="entry name" value="TrkA C-terminal domain-like"/>
    <property type="match status" value="2"/>
</dbReference>
<organism evidence="9 10">
    <name type="scientific">Rhodovibrio sodomensis</name>
    <dbReference type="NCBI Taxonomy" id="1088"/>
    <lineage>
        <taxon>Bacteria</taxon>
        <taxon>Pseudomonadati</taxon>
        <taxon>Pseudomonadota</taxon>
        <taxon>Alphaproteobacteria</taxon>
        <taxon>Rhodospirillales</taxon>
        <taxon>Rhodovibrionaceae</taxon>
        <taxon>Rhodovibrio</taxon>
    </lineage>
</organism>
<comment type="caution">
    <text evidence="9">The sequence shown here is derived from an EMBL/GenBank/DDBJ whole genome shotgun (WGS) entry which is preliminary data.</text>
</comment>